<keyword evidence="3" id="KW-1185">Reference proteome</keyword>
<feature type="region of interest" description="Disordered" evidence="1">
    <location>
        <begin position="612"/>
        <end position="655"/>
    </location>
</feature>
<name>A0A640KDV4_LEITA</name>
<evidence type="ECO:0000313" key="3">
    <source>
        <dbReference type="Proteomes" id="UP000419144"/>
    </source>
</evidence>
<gene>
    <name evidence="2" type="ORF">LtaPh_1507700</name>
</gene>
<organism evidence="2 3">
    <name type="scientific">Leishmania tarentolae</name>
    <name type="common">Sauroleishmania tarentolae</name>
    <dbReference type="NCBI Taxonomy" id="5689"/>
    <lineage>
        <taxon>Eukaryota</taxon>
        <taxon>Discoba</taxon>
        <taxon>Euglenozoa</taxon>
        <taxon>Kinetoplastea</taxon>
        <taxon>Metakinetoplastina</taxon>
        <taxon>Trypanosomatida</taxon>
        <taxon>Trypanosomatidae</taxon>
        <taxon>Leishmaniinae</taxon>
        <taxon>Leishmania</taxon>
        <taxon>lizard Leishmania</taxon>
    </lineage>
</organism>
<feature type="compositionally biased region" description="Low complexity" evidence="1">
    <location>
        <begin position="626"/>
        <end position="645"/>
    </location>
</feature>
<dbReference type="EMBL" id="BLBS01000019">
    <property type="protein sequence ID" value="GET87265.1"/>
    <property type="molecule type" value="Genomic_DNA"/>
</dbReference>
<comment type="caution">
    <text evidence="2">The sequence shown here is derived from an EMBL/GenBank/DDBJ whole genome shotgun (WGS) entry which is preliminary data.</text>
</comment>
<evidence type="ECO:0000256" key="1">
    <source>
        <dbReference type="SAM" id="MobiDB-lite"/>
    </source>
</evidence>
<dbReference type="AlphaFoldDB" id="A0A640KDV4"/>
<sequence>MSVIGVFTKGRATGHPSVMSVLRYVPRARVPWQPSRFGRENLADDDMAQLWGTGRYRTGPGNYNSGYSTKRTHVLEDNTVSMIPKHELEKFMPDISLGSKALVTPVSLMSARNGHRVTHDLIHSYDPYIGRLQKPAVVDHDSVTVEDPNRVGLNAATLDCRSRIYRWLRRGPFFQEDNYFRRSTKLQRNGPVPVSVHEVPLMQRIIRLARRGHLKAACEEYRRVTSVPPVDVYRALTAACVPGAKLADAIAIFEDGNSRLFYVARDGEVLHNILRCAIRAKHRVRVMWVYNIMVGRHYENVVVRAEVDVIWRYRIASLALEYLLDSNAGEEARTVYEYLVESKLVDCDLHVRLGHVMQQALKEGKTVHVHQDALDGMALSQNVVAVAPQVAVAVYARYLQTMQESAAWTDARGLPLTDPAKTGANTNGAAAVSWLKEAFPDIDPVAVLRLARFRRNSKDLMAKERPTYVQRAAQWVELLSSAHQTREEAPLTYLRKSRPSLSNPNVRVAWLPERQRVHALLASDEGFKFAYSGPQTRFVEETFAYAENTLQSRYLAQQPVHTEVTPSVALGAAAVAAGISGGGALPGLPGPSTVPQILHSSVVLDGSLNGGSGSGASTLRSGRSESATAAASQTAGISGRPSSAGGSSGLDDTHF</sequence>
<feature type="compositionally biased region" description="Polar residues" evidence="1">
    <location>
        <begin position="616"/>
        <end position="625"/>
    </location>
</feature>
<protein>
    <submittedName>
        <fullName evidence="2">Uncharacterized protein</fullName>
    </submittedName>
</protein>
<accession>A0A640KDV4</accession>
<evidence type="ECO:0000313" key="2">
    <source>
        <dbReference type="EMBL" id="GET87265.1"/>
    </source>
</evidence>
<dbReference type="VEuPathDB" id="TriTrypDB:LtaPh_1507700"/>
<proteinExistence type="predicted"/>
<dbReference type="OrthoDB" id="270454at2759"/>
<dbReference type="Proteomes" id="UP000419144">
    <property type="component" value="Unassembled WGS sequence"/>
</dbReference>
<reference evidence="2" key="1">
    <citation type="submission" date="2019-11" db="EMBL/GenBank/DDBJ databases">
        <title>Leishmania tarentolae CDS.</title>
        <authorList>
            <person name="Goto Y."/>
            <person name="Yamagishi J."/>
        </authorList>
    </citation>
    <scope>NUCLEOTIDE SEQUENCE [LARGE SCALE GENOMIC DNA]</scope>
    <source>
        <strain evidence="2">Parrot Tar II</strain>
    </source>
</reference>